<dbReference type="SUPFAM" id="SSF54001">
    <property type="entry name" value="Cysteine proteinases"/>
    <property type="match status" value="1"/>
</dbReference>
<dbReference type="CDD" id="cd02619">
    <property type="entry name" value="Peptidase_C1"/>
    <property type="match status" value="1"/>
</dbReference>
<name>A0A2G9WV87_9HYPH</name>
<dbReference type="OrthoDB" id="1491023at2"/>
<dbReference type="RefSeq" id="WP_100081302.1">
    <property type="nucleotide sequence ID" value="NZ_NQVN01000009.1"/>
</dbReference>
<dbReference type="Gene3D" id="3.90.70.10">
    <property type="entry name" value="Cysteine proteinases"/>
    <property type="match status" value="1"/>
</dbReference>
<evidence type="ECO:0000313" key="3">
    <source>
        <dbReference type="Proteomes" id="UP000231070"/>
    </source>
</evidence>
<organism evidence="2 3">
    <name type="scientific">Pleomorphomonas carboxyditropha</name>
    <dbReference type="NCBI Taxonomy" id="2023338"/>
    <lineage>
        <taxon>Bacteria</taxon>
        <taxon>Pseudomonadati</taxon>
        <taxon>Pseudomonadota</taxon>
        <taxon>Alphaproteobacteria</taxon>
        <taxon>Hyphomicrobiales</taxon>
        <taxon>Pleomorphomonadaceae</taxon>
        <taxon>Pleomorphomonas</taxon>
    </lineage>
</organism>
<sequence>MDLNRRAAIILGGLSIAELFTKQSGAEESSDTRQNFGFGWIRDLPDPQDSLLQAPSFGEPTKRPKLIDLSPKFPKPYDQMRLGSCTANAIAAAVQYARRVHDKPVDFTPSRLFIYYEARKIIGNIYVDSGSRIRDGIKSVASIGVPPEDVWPYDGIPGDPTTHVFPTGARSTLEPPKAVLDAAQKYKAISYAPLKQDLVTLESCLASGYPFIFGFSVFSNFHHDTKLLKTPTSDDKATNSGHAVLAVGYNQEKRTFRIRNSWGASSNKNGYFDMDYDYVLSSGFSSDFWVLYQTLGFID</sequence>
<dbReference type="AlphaFoldDB" id="A0A2G9WV87"/>
<evidence type="ECO:0000313" key="2">
    <source>
        <dbReference type="EMBL" id="PIO98627.1"/>
    </source>
</evidence>
<dbReference type="InterPro" id="IPR025660">
    <property type="entry name" value="Pept_his_AS"/>
</dbReference>
<dbReference type="PROSITE" id="PS00639">
    <property type="entry name" value="THIOL_PROTEASE_HIS"/>
    <property type="match status" value="1"/>
</dbReference>
<dbReference type="GO" id="GO:0006508">
    <property type="term" value="P:proteolysis"/>
    <property type="evidence" value="ECO:0007669"/>
    <property type="project" value="InterPro"/>
</dbReference>
<dbReference type="Pfam" id="PF00112">
    <property type="entry name" value="Peptidase_C1"/>
    <property type="match status" value="1"/>
</dbReference>
<accession>A0A2G9WV87</accession>
<dbReference type="InterPro" id="IPR000668">
    <property type="entry name" value="Peptidase_C1A_C"/>
</dbReference>
<gene>
    <name evidence="2" type="ORF">CJ014_15025</name>
</gene>
<protein>
    <recommendedName>
        <fullName evidence="1">Peptidase C1A papain C-terminal domain-containing protein</fullName>
    </recommendedName>
</protein>
<keyword evidence="3" id="KW-1185">Reference proteome</keyword>
<feature type="domain" description="Peptidase C1A papain C-terminal" evidence="1">
    <location>
        <begin position="181"/>
        <end position="277"/>
    </location>
</feature>
<reference evidence="2 3" key="1">
    <citation type="submission" date="2017-08" db="EMBL/GenBank/DDBJ databases">
        <title>Pleomorphomonas carboxidotrophicus sp. nov., a new mesophilic hydrogenogenic carboxidotroph.</title>
        <authorList>
            <person name="Esquivel-Elizondo S."/>
            <person name="Krajmalnik-Brown R."/>
            <person name="Maldonado J."/>
        </authorList>
    </citation>
    <scope>NUCLEOTIDE SEQUENCE [LARGE SCALE GENOMIC DNA]</scope>
    <source>
        <strain evidence="2 3">SVCO-16</strain>
    </source>
</reference>
<dbReference type="GO" id="GO:0008234">
    <property type="term" value="F:cysteine-type peptidase activity"/>
    <property type="evidence" value="ECO:0007669"/>
    <property type="project" value="InterPro"/>
</dbReference>
<dbReference type="InterPro" id="IPR038765">
    <property type="entry name" value="Papain-like_cys_pep_sf"/>
</dbReference>
<comment type="caution">
    <text evidence="2">The sequence shown here is derived from an EMBL/GenBank/DDBJ whole genome shotgun (WGS) entry which is preliminary data.</text>
</comment>
<dbReference type="Proteomes" id="UP000231070">
    <property type="component" value="Unassembled WGS sequence"/>
</dbReference>
<dbReference type="EMBL" id="NQVN01000009">
    <property type="protein sequence ID" value="PIO98627.1"/>
    <property type="molecule type" value="Genomic_DNA"/>
</dbReference>
<proteinExistence type="predicted"/>
<evidence type="ECO:0000259" key="1">
    <source>
        <dbReference type="Pfam" id="PF00112"/>
    </source>
</evidence>